<evidence type="ECO:0000256" key="2">
    <source>
        <dbReference type="ARBA" id="ARBA00022614"/>
    </source>
</evidence>
<feature type="compositionally biased region" description="Low complexity" evidence="6">
    <location>
        <begin position="402"/>
        <end position="416"/>
    </location>
</feature>
<feature type="region of interest" description="Disordered" evidence="6">
    <location>
        <begin position="254"/>
        <end position="498"/>
    </location>
</feature>
<dbReference type="EMBL" id="CAMPGE010008277">
    <property type="protein sequence ID" value="CAI2367182.1"/>
    <property type="molecule type" value="Genomic_DNA"/>
</dbReference>
<protein>
    <recommendedName>
        <fullName evidence="9">Dynein assembly factor 1, axonemal homolog</fullName>
    </recommendedName>
</protein>
<evidence type="ECO:0000256" key="5">
    <source>
        <dbReference type="ARBA" id="ARBA00023273"/>
    </source>
</evidence>
<gene>
    <name evidence="7" type="ORF">ECRASSUSDP1_LOCUS8460</name>
</gene>
<organism evidence="7 8">
    <name type="scientific">Euplotes crassus</name>
    <dbReference type="NCBI Taxonomy" id="5936"/>
    <lineage>
        <taxon>Eukaryota</taxon>
        <taxon>Sar</taxon>
        <taxon>Alveolata</taxon>
        <taxon>Ciliophora</taxon>
        <taxon>Intramacronucleata</taxon>
        <taxon>Spirotrichea</taxon>
        <taxon>Hypotrichia</taxon>
        <taxon>Euplotida</taxon>
        <taxon>Euplotidae</taxon>
        <taxon>Moneuplotes</taxon>
    </lineage>
</organism>
<feature type="compositionally biased region" description="Basic and acidic residues" evidence="6">
    <location>
        <begin position="391"/>
        <end position="400"/>
    </location>
</feature>
<accession>A0AAD1XDN2</accession>
<sequence length="498" mass="57831">MSTIASTHDDTYSQRSSSTQNDHRPREEEDSNEVRMTDRYFKTLFRNNFGLYYNTFELNEKLYLHYKGFTRIENLEKFPDLKCIYLEGNGFTKIEGLDTNVKIRSLYIQENLFEKIENLNHLKDLHYLNLNDNYITTIENLAGIEDLNTLQIKKNKVGKNGLSDVMGLLDVLSLSVLDISENFIDDPAIIEEVFAKMPNLKVLYLKGNPVCKKIKYYKKTVIAKLPQLTYLDDSPVFPEDRRYAEAFYRGGMPEEREERKKIKKEKDDEHWRNHNAFREMIRKAKERKQQEEAKKAELKKEKDQEQENEQQLDQESSVQPEKEEKLKTENEKMPKEETKEELKEEVKEESDDLPPELEEVTPEQLAKEQEQSKVKNLIDQLASKQPEVVEEEKASDKSHSTVDVNDINVDNSNSINLSVTSETSDPHKVKAEDSLNHSRVSESEEEKHLEDSASDAEESAKTEPGQAQDKLNGSQSSNLNHSNQKPHDDDGDYLDELD</sequence>
<comment type="caution">
    <text evidence="7">The sequence shown here is derived from an EMBL/GenBank/DDBJ whole genome shotgun (WGS) entry which is preliminary data.</text>
</comment>
<evidence type="ECO:0000256" key="4">
    <source>
        <dbReference type="ARBA" id="ARBA00023069"/>
    </source>
</evidence>
<dbReference type="InterPro" id="IPR032675">
    <property type="entry name" value="LRR_dom_sf"/>
</dbReference>
<proteinExistence type="predicted"/>
<dbReference type="SUPFAM" id="SSF52075">
    <property type="entry name" value="Outer arm dynein light chain 1"/>
    <property type="match status" value="1"/>
</dbReference>
<feature type="compositionally biased region" description="Basic and acidic residues" evidence="6">
    <location>
        <begin position="424"/>
        <end position="451"/>
    </location>
</feature>
<dbReference type="AlphaFoldDB" id="A0AAD1XDN2"/>
<dbReference type="Proteomes" id="UP001295684">
    <property type="component" value="Unassembled WGS sequence"/>
</dbReference>
<keyword evidence="5" id="KW-0966">Cell projection</keyword>
<keyword evidence="4" id="KW-0969">Cilium</keyword>
<evidence type="ECO:0000313" key="7">
    <source>
        <dbReference type="EMBL" id="CAI2367182.1"/>
    </source>
</evidence>
<keyword evidence="2" id="KW-0433">Leucine-rich repeat</keyword>
<feature type="region of interest" description="Disordered" evidence="6">
    <location>
        <begin position="1"/>
        <end position="33"/>
    </location>
</feature>
<comment type="subcellular location">
    <subcellularLocation>
        <location evidence="1">Cell projection</location>
        <location evidence="1">Cilium</location>
    </subcellularLocation>
</comment>
<reference evidence="7" key="1">
    <citation type="submission" date="2023-07" db="EMBL/GenBank/DDBJ databases">
        <authorList>
            <consortium name="AG Swart"/>
            <person name="Singh M."/>
            <person name="Singh A."/>
            <person name="Seah K."/>
            <person name="Emmerich C."/>
        </authorList>
    </citation>
    <scope>NUCLEOTIDE SEQUENCE</scope>
    <source>
        <strain evidence="7">DP1</strain>
    </source>
</reference>
<evidence type="ECO:0008006" key="9">
    <source>
        <dbReference type="Google" id="ProtNLM"/>
    </source>
</evidence>
<dbReference type="InterPro" id="IPR001611">
    <property type="entry name" value="Leu-rich_rpt"/>
</dbReference>
<feature type="compositionally biased region" description="Acidic residues" evidence="6">
    <location>
        <begin position="347"/>
        <end position="361"/>
    </location>
</feature>
<keyword evidence="8" id="KW-1185">Reference proteome</keyword>
<keyword evidence="3" id="KW-0677">Repeat</keyword>
<evidence type="ECO:0000256" key="3">
    <source>
        <dbReference type="ARBA" id="ARBA00022737"/>
    </source>
</evidence>
<dbReference type="PANTHER" id="PTHR45973">
    <property type="entry name" value="PROTEIN PHOSPHATASE 1 REGULATORY SUBUNIT SDS22-RELATED"/>
    <property type="match status" value="1"/>
</dbReference>
<feature type="compositionally biased region" description="Basic and acidic residues" evidence="6">
    <location>
        <begin position="21"/>
        <end position="33"/>
    </location>
</feature>
<dbReference type="PANTHER" id="PTHR45973:SF9">
    <property type="entry name" value="LEUCINE-RICH REPEAT-CONTAINING PROTEIN 46"/>
    <property type="match status" value="1"/>
</dbReference>
<dbReference type="PROSITE" id="PS51450">
    <property type="entry name" value="LRR"/>
    <property type="match status" value="2"/>
</dbReference>
<feature type="compositionally biased region" description="Polar residues" evidence="6">
    <location>
        <begin position="469"/>
        <end position="483"/>
    </location>
</feature>
<evidence type="ECO:0000256" key="1">
    <source>
        <dbReference type="ARBA" id="ARBA00004138"/>
    </source>
</evidence>
<evidence type="ECO:0000313" key="8">
    <source>
        <dbReference type="Proteomes" id="UP001295684"/>
    </source>
</evidence>
<feature type="compositionally biased region" description="Basic and acidic residues" evidence="6">
    <location>
        <begin position="320"/>
        <end position="346"/>
    </location>
</feature>
<feature type="compositionally biased region" description="Acidic residues" evidence="6">
    <location>
        <begin position="489"/>
        <end position="498"/>
    </location>
</feature>
<dbReference type="InterPro" id="IPR050576">
    <property type="entry name" value="Cilia_flagella_integrity"/>
</dbReference>
<dbReference type="SMART" id="SM00365">
    <property type="entry name" value="LRR_SD22"/>
    <property type="match status" value="3"/>
</dbReference>
<dbReference type="Gene3D" id="3.80.10.10">
    <property type="entry name" value="Ribonuclease Inhibitor"/>
    <property type="match status" value="2"/>
</dbReference>
<evidence type="ECO:0000256" key="6">
    <source>
        <dbReference type="SAM" id="MobiDB-lite"/>
    </source>
</evidence>
<name>A0AAD1XDN2_EUPCR</name>
<feature type="compositionally biased region" description="Basic and acidic residues" evidence="6">
    <location>
        <begin position="254"/>
        <end position="305"/>
    </location>
</feature>
<dbReference type="Pfam" id="PF14580">
    <property type="entry name" value="LRR_9"/>
    <property type="match status" value="1"/>
</dbReference>